<organism evidence="2 3">
    <name type="scientific">Yinghuangia aomiensis</name>
    <dbReference type="NCBI Taxonomy" id="676205"/>
    <lineage>
        <taxon>Bacteria</taxon>
        <taxon>Bacillati</taxon>
        <taxon>Actinomycetota</taxon>
        <taxon>Actinomycetes</taxon>
        <taxon>Kitasatosporales</taxon>
        <taxon>Streptomycetaceae</taxon>
        <taxon>Yinghuangia</taxon>
    </lineage>
</organism>
<evidence type="ECO:0000256" key="1">
    <source>
        <dbReference type="SAM" id="MobiDB-lite"/>
    </source>
</evidence>
<accession>A0ABP9H346</accession>
<feature type="region of interest" description="Disordered" evidence="1">
    <location>
        <begin position="76"/>
        <end position="99"/>
    </location>
</feature>
<keyword evidence="3" id="KW-1185">Reference proteome</keyword>
<feature type="region of interest" description="Disordered" evidence="1">
    <location>
        <begin position="19"/>
        <end position="64"/>
    </location>
</feature>
<comment type="caution">
    <text evidence="2">The sequence shown here is derived from an EMBL/GenBank/DDBJ whole genome shotgun (WGS) entry which is preliminary data.</text>
</comment>
<reference evidence="3" key="1">
    <citation type="journal article" date="2019" name="Int. J. Syst. Evol. Microbiol.">
        <title>The Global Catalogue of Microorganisms (GCM) 10K type strain sequencing project: providing services to taxonomists for standard genome sequencing and annotation.</title>
        <authorList>
            <consortium name="The Broad Institute Genomics Platform"/>
            <consortium name="The Broad Institute Genome Sequencing Center for Infectious Disease"/>
            <person name="Wu L."/>
            <person name="Ma J."/>
        </authorList>
    </citation>
    <scope>NUCLEOTIDE SEQUENCE [LARGE SCALE GENOMIC DNA]</scope>
    <source>
        <strain evidence="3">JCM 17986</strain>
    </source>
</reference>
<protein>
    <submittedName>
        <fullName evidence="2">Uncharacterized protein</fullName>
    </submittedName>
</protein>
<dbReference type="EMBL" id="BAABHS010000007">
    <property type="protein sequence ID" value="GAA4960021.1"/>
    <property type="molecule type" value="Genomic_DNA"/>
</dbReference>
<evidence type="ECO:0000313" key="3">
    <source>
        <dbReference type="Proteomes" id="UP001500466"/>
    </source>
</evidence>
<evidence type="ECO:0000313" key="2">
    <source>
        <dbReference type="EMBL" id="GAA4960021.1"/>
    </source>
</evidence>
<proteinExistence type="predicted"/>
<dbReference type="Proteomes" id="UP001500466">
    <property type="component" value="Unassembled WGS sequence"/>
</dbReference>
<name>A0ABP9H346_9ACTN</name>
<sequence length="118" mass="11990">MPSTALMNATAAVMSATGNAADRPWADMATSCAGPGGPGPRNGTDKFTDAGPAPVRARRRPDCGTRPQLLMVYQISSGDGPAAHGDTGHRACGRHRPGQLGNWSGGMSLIVALPPAIV</sequence>
<gene>
    <name evidence="2" type="ORF">GCM10023205_23940</name>
</gene>